<evidence type="ECO:0000259" key="4">
    <source>
        <dbReference type="Pfam" id="PF20990"/>
    </source>
</evidence>
<evidence type="ECO:0000259" key="3">
    <source>
        <dbReference type="Pfam" id="PF04536"/>
    </source>
</evidence>
<keyword evidence="2" id="KW-0812">Transmembrane</keyword>
<dbReference type="Pfam" id="PF20990">
    <property type="entry name" value="DUF2207_C"/>
    <property type="match status" value="1"/>
</dbReference>
<organism evidence="5">
    <name type="scientific">Thermomicrobium roseum</name>
    <dbReference type="NCBI Taxonomy" id="500"/>
    <lineage>
        <taxon>Bacteria</taxon>
        <taxon>Pseudomonadati</taxon>
        <taxon>Thermomicrobiota</taxon>
        <taxon>Thermomicrobia</taxon>
        <taxon>Thermomicrobiales</taxon>
        <taxon>Thermomicrobiaceae</taxon>
        <taxon>Thermomicrobium</taxon>
    </lineage>
</organism>
<keyword evidence="2" id="KW-1133">Transmembrane helix</keyword>
<name>A0A7C1K541_THERO</name>
<gene>
    <name evidence="5" type="ORF">ENP47_00015</name>
</gene>
<sequence length="536" mass="58516">MRRWFLGLILLLGVVIPFPSVARGANDFGSPQPGRYVYDRAAVLTPAEITDLERRAAAINQVGAPIVVYLRLHDASFEETVADARALMDAWSIQSAPGARDGVVLLFNLQPNDPRHGHFAIVAGEAHVRSGVLSQRELDRIAAEMLPALREGRLAAGIAVGLDAIHRNLTVGPPPQQRNWFQRMADTLAHQNLNLIWFVATVAVLAWGAVLWMRIPRPARRSPPLATTEPPSDLSPALAGALVQGRVIFDLMIATFFDLARRGALSLQPVPETLPSRSRAPVHRKFPDAAAEPLVHIALRDPQVVQSDFERVVWDSLKPLAGQMPVAVQALRSALWENWPRAQQAIRAELIRRGWFDPNIRRQRIAFLIPGVIGLLLGILALAVFLLAETPSGGIGVLALLPSGLLWLVVADSLHETTSQGKEEAMRWHGFVRGVKQATRQRIATLDLDRLLPYAIALGIRKDLDVHLRTAHLRGYVPIWLENDQSLSDNGGDLLLYEFWKTVERTLLSGSSSRTSDTSGDGGGASSGSAASGGSF</sequence>
<dbReference type="InterPro" id="IPR007621">
    <property type="entry name" value="TPM_dom"/>
</dbReference>
<evidence type="ECO:0000313" key="5">
    <source>
        <dbReference type="EMBL" id="HEF63987.1"/>
    </source>
</evidence>
<dbReference type="Gene3D" id="3.10.310.50">
    <property type="match status" value="1"/>
</dbReference>
<keyword evidence="2" id="KW-0472">Membrane</keyword>
<feature type="transmembrane region" description="Helical" evidence="2">
    <location>
        <begin position="195"/>
        <end position="213"/>
    </location>
</feature>
<feature type="region of interest" description="Disordered" evidence="1">
    <location>
        <begin position="510"/>
        <end position="536"/>
    </location>
</feature>
<feature type="compositionally biased region" description="Low complexity" evidence="1">
    <location>
        <begin position="527"/>
        <end position="536"/>
    </location>
</feature>
<dbReference type="InterPro" id="IPR048389">
    <property type="entry name" value="YciQ-like_C"/>
</dbReference>
<evidence type="ECO:0000256" key="1">
    <source>
        <dbReference type="SAM" id="MobiDB-lite"/>
    </source>
</evidence>
<feature type="domain" description="Predicted membrane protein YciQ-like C-terminal" evidence="4">
    <location>
        <begin position="228"/>
        <end position="462"/>
    </location>
</feature>
<evidence type="ECO:0000256" key="2">
    <source>
        <dbReference type="SAM" id="Phobius"/>
    </source>
</evidence>
<reference evidence="5" key="1">
    <citation type="journal article" date="2020" name="mSystems">
        <title>Genome- and Community-Level Interaction Insights into Carbon Utilization and Element Cycling Functions of Hydrothermarchaeota in Hydrothermal Sediment.</title>
        <authorList>
            <person name="Zhou Z."/>
            <person name="Liu Y."/>
            <person name="Xu W."/>
            <person name="Pan J."/>
            <person name="Luo Z.H."/>
            <person name="Li M."/>
        </authorList>
    </citation>
    <scope>NUCLEOTIDE SEQUENCE [LARGE SCALE GENOMIC DNA]</scope>
    <source>
        <strain evidence="5">SpSt-222</strain>
    </source>
</reference>
<feature type="compositionally biased region" description="Low complexity" evidence="1">
    <location>
        <begin position="510"/>
        <end position="519"/>
    </location>
</feature>
<accession>A0A7C1K541</accession>
<proteinExistence type="predicted"/>
<feature type="domain" description="TPM" evidence="3">
    <location>
        <begin position="37"/>
        <end position="166"/>
    </location>
</feature>
<comment type="caution">
    <text evidence="5">The sequence shown here is derived from an EMBL/GenBank/DDBJ whole genome shotgun (WGS) entry which is preliminary data.</text>
</comment>
<feature type="transmembrane region" description="Helical" evidence="2">
    <location>
        <begin position="365"/>
        <end position="388"/>
    </location>
</feature>
<dbReference type="AlphaFoldDB" id="A0A7C1K541"/>
<feature type="transmembrane region" description="Helical" evidence="2">
    <location>
        <begin position="394"/>
        <end position="414"/>
    </location>
</feature>
<dbReference type="Pfam" id="PF04536">
    <property type="entry name" value="TPM_phosphatase"/>
    <property type="match status" value="1"/>
</dbReference>
<protein>
    <submittedName>
        <fullName evidence="5">DUF2207 domain-containing protein</fullName>
    </submittedName>
</protein>
<dbReference type="EMBL" id="DSJL01000001">
    <property type="protein sequence ID" value="HEF63987.1"/>
    <property type="molecule type" value="Genomic_DNA"/>
</dbReference>